<dbReference type="eggNOG" id="COG0314">
    <property type="taxonomic scope" value="Bacteria"/>
</dbReference>
<name>Q7U3G0_PARMW</name>
<dbReference type="Proteomes" id="UP000001422">
    <property type="component" value="Chromosome"/>
</dbReference>
<evidence type="ECO:0000313" key="2">
    <source>
        <dbReference type="Proteomes" id="UP000001422"/>
    </source>
</evidence>
<proteinExistence type="predicted"/>
<dbReference type="Gene3D" id="3.90.1170.40">
    <property type="entry name" value="Molybdopterin biosynthesis MoaE subunit"/>
    <property type="match status" value="1"/>
</dbReference>
<reference evidence="1 2" key="1">
    <citation type="journal article" date="2003" name="Nature">
        <title>The genome of a motile marine Synechococcus.</title>
        <authorList>
            <person name="Palenik B."/>
            <person name="Brahamsha B."/>
            <person name="Larimer F."/>
            <person name="Land M."/>
            <person name="Hauser L."/>
            <person name="Chain P."/>
            <person name="Lamerdin J."/>
            <person name="Regala W."/>
            <person name="Allen E.A."/>
            <person name="McCarren J."/>
            <person name="Paulsen I."/>
            <person name="Dufresne A."/>
            <person name="Partensky F."/>
            <person name="Webb E."/>
            <person name="Waterbury J."/>
        </authorList>
    </citation>
    <scope>NUCLEOTIDE SEQUENCE [LARGE SCALE GENOMIC DNA]</scope>
    <source>
        <strain evidence="1 2">WH8102</strain>
    </source>
</reference>
<accession>Q7U3G0</accession>
<dbReference type="RefSeq" id="WP_011129325.1">
    <property type="nucleotide sequence ID" value="NC_005070.1"/>
</dbReference>
<dbReference type="InterPro" id="IPR003448">
    <property type="entry name" value="Mopterin_biosynth_MoaE"/>
</dbReference>
<dbReference type="InterPro" id="IPR036563">
    <property type="entry name" value="MoaE_sf"/>
</dbReference>
<sequence>MTGCRVEVCPDPFDPWQQLALWCGDAAAAAIFIGRVRPTTMDGRPLEALELEHFPGLCERQITAMAQRLQQEHQAGPILVLHRVGKLAPGEPIVLVAVQADRRGAAQRCSAALLEHLKHQAPFWKREWCAGQGTWLVANTPL</sequence>
<dbReference type="STRING" id="84588.SYNW2472"/>
<dbReference type="HOGENOM" id="CLU_089568_2_1_3"/>
<dbReference type="KEGG" id="syw:SYNW2472"/>
<protein>
    <submittedName>
        <fullName evidence="1">Molybdenum cofactor biosynthesis protein E (Molydbopterin converting factor large subunit)</fullName>
    </submittedName>
</protein>
<keyword evidence="2" id="KW-1185">Reference proteome</keyword>
<gene>
    <name evidence="1" type="primary">moaE</name>
    <name evidence="1" type="ordered locus">SYNW2472</name>
</gene>
<dbReference type="SUPFAM" id="SSF54690">
    <property type="entry name" value="Molybdopterin synthase subunit MoaE"/>
    <property type="match status" value="1"/>
</dbReference>
<dbReference type="EMBL" id="BX569695">
    <property type="protein sequence ID" value="CAE08987.1"/>
    <property type="molecule type" value="Genomic_DNA"/>
</dbReference>
<dbReference type="AlphaFoldDB" id="Q7U3G0"/>
<evidence type="ECO:0000313" key="1">
    <source>
        <dbReference type="EMBL" id="CAE08987.1"/>
    </source>
</evidence>
<dbReference type="GO" id="GO:0006777">
    <property type="term" value="P:Mo-molybdopterin cofactor biosynthetic process"/>
    <property type="evidence" value="ECO:0007669"/>
    <property type="project" value="InterPro"/>
</dbReference>
<organism evidence="1 2">
    <name type="scientific">Parasynechococcus marenigrum (strain WH8102)</name>
    <dbReference type="NCBI Taxonomy" id="84588"/>
    <lineage>
        <taxon>Bacteria</taxon>
        <taxon>Bacillati</taxon>
        <taxon>Cyanobacteriota</taxon>
        <taxon>Cyanophyceae</taxon>
        <taxon>Synechococcales</taxon>
        <taxon>Prochlorococcaceae</taxon>
        <taxon>Parasynechococcus</taxon>
        <taxon>Parasynechococcus marenigrum</taxon>
    </lineage>
</organism>
<dbReference type="Pfam" id="PF02391">
    <property type="entry name" value="MoaE"/>
    <property type="match status" value="1"/>
</dbReference>
<dbReference type="CDD" id="cd00756">
    <property type="entry name" value="MoaE"/>
    <property type="match status" value="1"/>
</dbReference>
<dbReference type="PANTHER" id="PTHR23404">
    <property type="entry name" value="MOLYBDOPTERIN SYNTHASE RELATED"/>
    <property type="match status" value="1"/>
</dbReference>